<evidence type="ECO:0000313" key="2">
    <source>
        <dbReference type="Proteomes" id="UP000076858"/>
    </source>
</evidence>
<organism evidence="1 2">
    <name type="scientific">Daphnia magna</name>
    <dbReference type="NCBI Taxonomy" id="35525"/>
    <lineage>
        <taxon>Eukaryota</taxon>
        <taxon>Metazoa</taxon>
        <taxon>Ecdysozoa</taxon>
        <taxon>Arthropoda</taxon>
        <taxon>Crustacea</taxon>
        <taxon>Branchiopoda</taxon>
        <taxon>Diplostraca</taxon>
        <taxon>Cladocera</taxon>
        <taxon>Anomopoda</taxon>
        <taxon>Daphniidae</taxon>
        <taxon>Daphnia</taxon>
    </lineage>
</organism>
<reference evidence="1 2" key="1">
    <citation type="submission" date="2016-03" db="EMBL/GenBank/DDBJ databases">
        <title>EvidentialGene: Evidence-directed Construction of Genes on Genomes.</title>
        <authorList>
            <person name="Gilbert D.G."/>
            <person name="Choi J.-H."/>
            <person name="Mockaitis K."/>
            <person name="Colbourne J."/>
            <person name="Pfrender M."/>
        </authorList>
    </citation>
    <scope>NUCLEOTIDE SEQUENCE [LARGE SCALE GENOMIC DNA]</scope>
    <source>
        <strain evidence="1 2">Xinb3</strain>
        <tissue evidence="1">Complete organism</tissue>
    </source>
</reference>
<gene>
    <name evidence="1" type="ORF">APZ42_000366</name>
</gene>
<proteinExistence type="predicted"/>
<comment type="caution">
    <text evidence="1">The sequence shown here is derived from an EMBL/GenBank/DDBJ whole genome shotgun (WGS) entry which is preliminary data.</text>
</comment>
<dbReference type="EMBL" id="LRGB01004096">
    <property type="protein sequence ID" value="KZS02552.1"/>
    <property type="molecule type" value="Genomic_DNA"/>
</dbReference>
<name>A0A164JQA3_9CRUS</name>
<protein>
    <submittedName>
        <fullName evidence="1">Uncharacterized protein</fullName>
    </submittedName>
</protein>
<keyword evidence="2" id="KW-1185">Reference proteome</keyword>
<dbReference type="AlphaFoldDB" id="A0A164JQA3"/>
<dbReference type="Proteomes" id="UP000076858">
    <property type="component" value="Unassembled WGS sequence"/>
</dbReference>
<sequence length="54" mass="6667">MHYSYLELTSTFKDQIHEVLRLVRQLTIQQRIHQQNVLKRKVMTKCRLDDFHAR</sequence>
<evidence type="ECO:0000313" key="1">
    <source>
        <dbReference type="EMBL" id="KZS02552.1"/>
    </source>
</evidence>
<accession>A0A164JQA3</accession>